<dbReference type="OrthoDB" id="309483at2759"/>
<gene>
    <name evidence="1" type="ORF">APLA_LOCUS10514</name>
</gene>
<comment type="caution">
    <text evidence="1">The sequence shown here is derived from an EMBL/GenBank/DDBJ whole genome shotgun (WGS) entry which is preliminary data.</text>
</comment>
<sequence>MQVRMHKLSDLNAIVNPQCISRRVRQASTKLFTRLLEDIMKTLYWEEKSIIINGCNLSHLGFGDDFILVAKSAAELRPIA</sequence>
<dbReference type="EMBL" id="CADEBD010000314">
    <property type="protein sequence ID" value="CAB3243754.1"/>
    <property type="molecule type" value="Genomic_DNA"/>
</dbReference>
<dbReference type="Proteomes" id="UP000494256">
    <property type="component" value="Unassembled WGS sequence"/>
</dbReference>
<reference evidence="1 2" key="1">
    <citation type="submission" date="2020-04" db="EMBL/GenBank/DDBJ databases">
        <authorList>
            <person name="Wallbank WR R."/>
            <person name="Pardo Diaz C."/>
            <person name="Kozak K."/>
            <person name="Martin S."/>
            <person name="Jiggins C."/>
            <person name="Moest M."/>
            <person name="Warren A I."/>
            <person name="Byers J.R.P. K."/>
            <person name="Montejo-Kovacevich G."/>
            <person name="Yen C E."/>
        </authorList>
    </citation>
    <scope>NUCLEOTIDE SEQUENCE [LARGE SCALE GENOMIC DNA]</scope>
</reference>
<protein>
    <recommendedName>
        <fullName evidence="3">Reverse transcriptase domain-containing protein</fullName>
    </recommendedName>
</protein>
<name>A0A8S1AGQ3_ARCPL</name>
<evidence type="ECO:0008006" key="3">
    <source>
        <dbReference type="Google" id="ProtNLM"/>
    </source>
</evidence>
<accession>A0A8S1AGQ3</accession>
<evidence type="ECO:0000313" key="2">
    <source>
        <dbReference type="Proteomes" id="UP000494256"/>
    </source>
</evidence>
<proteinExistence type="predicted"/>
<dbReference type="AlphaFoldDB" id="A0A8S1AGQ3"/>
<evidence type="ECO:0000313" key="1">
    <source>
        <dbReference type="EMBL" id="CAB3243754.1"/>
    </source>
</evidence>
<organism evidence="1 2">
    <name type="scientific">Arctia plantaginis</name>
    <name type="common">Wood tiger moth</name>
    <name type="synonym">Phalaena plantaginis</name>
    <dbReference type="NCBI Taxonomy" id="874455"/>
    <lineage>
        <taxon>Eukaryota</taxon>
        <taxon>Metazoa</taxon>
        <taxon>Ecdysozoa</taxon>
        <taxon>Arthropoda</taxon>
        <taxon>Hexapoda</taxon>
        <taxon>Insecta</taxon>
        <taxon>Pterygota</taxon>
        <taxon>Neoptera</taxon>
        <taxon>Endopterygota</taxon>
        <taxon>Lepidoptera</taxon>
        <taxon>Glossata</taxon>
        <taxon>Ditrysia</taxon>
        <taxon>Noctuoidea</taxon>
        <taxon>Erebidae</taxon>
        <taxon>Arctiinae</taxon>
        <taxon>Arctia</taxon>
    </lineage>
</organism>